<evidence type="ECO:0000256" key="4">
    <source>
        <dbReference type="ARBA" id="ARBA00022912"/>
    </source>
</evidence>
<keyword evidence="6" id="KW-1133">Transmembrane helix</keyword>
<keyword evidence="6" id="KW-0812">Transmembrane</keyword>
<dbReference type="Gene3D" id="2.20.70.10">
    <property type="match status" value="9"/>
</dbReference>
<dbReference type="GO" id="GO:0003723">
    <property type="term" value="F:RNA binding"/>
    <property type="evidence" value="ECO:0007669"/>
    <property type="project" value="TreeGrafter"/>
</dbReference>
<gene>
    <name evidence="10" type="primary">CDC14A_4</name>
    <name evidence="10" type="ORF">FOZ61_010549</name>
</gene>
<dbReference type="InterPro" id="IPR016130">
    <property type="entry name" value="Tyr_Pase_AS"/>
</dbReference>
<feature type="domain" description="WW" evidence="7">
    <location>
        <begin position="840"/>
        <end position="873"/>
    </location>
</feature>
<keyword evidence="3" id="KW-0378">Hydrolase</keyword>
<evidence type="ECO:0000256" key="6">
    <source>
        <dbReference type="SAM" id="Phobius"/>
    </source>
</evidence>
<dbReference type="EMBL" id="JABAHT010000087">
    <property type="protein sequence ID" value="KAF4665742.1"/>
    <property type="molecule type" value="Genomic_DNA"/>
</dbReference>
<evidence type="ECO:0000259" key="7">
    <source>
        <dbReference type="PROSITE" id="PS50020"/>
    </source>
</evidence>
<dbReference type="PANTHER" id="PTHR11864">
    <property type="entry name" value="PRE-MRNA-PROCESSING PROTEIN PRP40"/>
    <property type="match status" value="1"/>
</dbReference>
<dbReference type="InterPro" id="IPR029260">
    <property type="entry name" value="DSPn"/>
</dbReference>
<evidence type="ECO:0000313" key="10">
    <source>
        <dbReference type="EMBL" id="KAF4665742.1"/>
    </source>
</evidence>
<evidence type="ECO:0000256" key="5">
    <source>
        <dbReference type="SAM" id="MobiDB-lite"/>
    </source>
</evidence>
<feature type="domain" description="Tyrosine-protein phosphatase" evidence="8">
    <location>
        <begin position="1190"/>
        <end position="1349"/>
    </location>
</feature>
<name>A0A7J6M2F6_PEROL</name>
<dbReference type="Gene3D" id="2.30.30.140">
    <property type="match status" value="1"/>
</dbReference>
<feature type="domain" description="WW" evidence="7">
    <location>
        <begin position="717"/>
        <end position="750"/>
    </location>
</feature>
<dbReference type="InterPro" id="IPR020422">
    <property type="entry name" value="TYR_PHOSPHATASE_DUAL_dom"/>
</dbReference>
<feature type="domain" description="WW" evidence="7">
    <location>
        <begin position="787"/>
        <end position="820"/>
    </location>
</feature>
<dbReference type="SMART" id="SM00456">
    <property type="entry name" value="WW"/>
    <property type="match status" value="10"/>
</dbReference>
<comment type="caution">
    <text evidence="10">The sequence shown here is derived from an EMBL/GenBank/DDBJ whole genome shotgun (WGS) entry which is preliminary data.</text>
</comment>
<feature type="domain" description="WW" evidence="7">
    <location>
        <begin position="534"/>
        <end position="567"/>
    </location>
</feature>
<dbReference type="EC" id="3.1.3.48" evidence="2"/>
<accession>A0A7J6M2F6</accession>
<feature type="region of interest" description="Disordered" evidence="5">
    <location>
        <begin position="1389"/>
        <end position="1414"/>
    </location>
</feature>
<dbReference type="InterPro" id="IPR003595">
    <property type="entry name" value="Tyr_Pase_cat"/>
</dbReference>
<feature type="transmembrane region" description="Helical" evidence="6">
    <location>
        <begin position="1612"/>
        <end position="1631"/>
    </location>
</feature>
<dbReference type="PROSITE" id="PS50056">
    <property type="entry name" value="TYR_PHOSPHATASE_2"/>
    <property type="match status" value="1"/>
</dbReference>
<dbReference type="InterPro" id="IPR016197">
    <property type="entry name" value="Chromo-like_dom_sf"/>
</dbReference>
<protein>
    <recommendedName>
        <fullName evidence="2">protein-tyrosine-phosphatase</fullName>
        <ecNumber evidence="2">3.1.3.48</ecNumber>
    </recommendedName>
</protein>
<dbReference type="SMART" id="SM00195">
    <property type="entry name" value="DSPc"/>
    <property type="match status" value="1"/>
</dbReference>
<proteinExistence type="inferred from homology"/>
<feature type="domain" description="WW" evidence="7">
    <location>
        <begin position="938"/>
        <end position="973"/>
    </location>
</feature>
<evidence type="ECO:0000256" key="3">
    <source>
        <dbReference type="ARBA" id="ARBA00022801"/>
    </source>
</evidence>
<evidence type="ECO:0000256" key="1">
    <source>
        <dbReference type="ARBA" id="ARBA00007315"/>
    </source>
</evidence>
<dbReference type="Pfam" id="PF00397">
    <property type="entry name" value="WW"/>
    <property type="match status" value="9"/>
</dbReference>
<dbReference type="GO" id="GO:0045292">
    <property type="term" value="P:mRNA cis splicing, via spliceosome"/>
    <property type="evidence" value="ECO:0007669"/>
    <property type="project" value="InterPro"/>
</dbReference>
<sequence length="1684" mass="187661">MHCRDSWTATCYALHQDEFIRKFEGPLYDHRRIAASRKPWNYYPIGVPNAVYNSSEDICRATGMNAETLQQTRDQLMSSSELKRAKKAQVEYVGEPPSRARLHRKLGNSLELARVALRKTSEFVDRGMDVEARDAGERIRKYFDSLVARRNACDLFLMGQAAPQARMSPPELHPALRNRTFNTVEVRRKGSDDEDTASSLVFATVHQGDISRGGKDPLPEVSSVPKLPPLRSSEYRSKYQRPDRMAAAVQSVRDHMISEALKARADHTEKASRWPFKGEAGPSRHDTTYHSGVDDHHDGTALEGLMGISIQFDYLPRRCTMLPFNRIAVASLATMRHSGLLAAALPRLIIRPGHRGRFFSTAVGASLAARHKVRMPVRLADNETGGLAEAHQQALKAKAELSVEWHKFWWDATVKEVDTEAKKVLVGFDAWDSRWDEWIPIDSNRLRERLTADDPLHTTGTISPAQKPSPIERRPVVTAERSSLAEAAVTAKAVELPEGWEELRAEDGTPYYHNTATGHTQWEKPSSGAATGQAALEEGWQEFKTDDGTSYYYNEATGVTQWERPGTAAPAVASKALPDGWEEFHTEDGTPYYYHQATSKTVWESPEQGTAAGGVGAGLPAEWEEFKADDGTPYYHNRVTGVTQWEVPVKQDSATTAGSAATESAKLLDESRTSLPEGWQEFKTDDGTAYYYNEASGLTQWERPDGAVVTREAAGTEALPAGWEEFKADDGTPYYYNSNSGVTQWELPTKASAVEGAQEVEESKVDDGVGQKSEADVGSKVVEVTKEALPADWEEFKADDGTPYYYNTKTGQTQWEYPQGAHGEGSVTQSSGPTAKAGQQQLPEGWEELAAEDGTPYYHQVTTGHTQWELPPGQSVQAAVGLPEGWEEFKADDGTPYYYNSTTGVTQWETPTASQGAVPRRSEAEGPTAAEVAVAALEGLPQGWDCVLTPEGRELFFQAGEPGRPSTWSRPVEAMTTDGTTATTRETAVPRFMKTGPQPEVQVVPEHLIPFITKCTVVTLMPGRYLWASVSKSAYKALYSGQTYIQSDSNGWDYLCTDCEYEYQILGKEFGPYDLALTHKYIADVCALLDTGRRVVHFCASKNSFRAASACLAALCMTYRGDVTGTQAAQLFDNIKLEPFRDANLGVSTFDLTLQHVCEGFEFAVREGWFDLETFGRKAWEHYQQLSNGDMNWIVPARILAFAGPSDTLVDEQGQEVCHPDLYVKTFSAPDFAVSTVVRLNERRYSPDFFTKHGIRHYDLNFEDGSCPSDEVVKRFFAIVDSSEGAVAVHCKAGLGRTGTLIGLWMMREYGLTAPQFIGWCRLCRPGSILGPQQAYLLEMQAYCHSGRDGPRDSHWAKLGSESPIGRNGDLGQASRLLRSKRLSSGELHLPTPAVQSKAATNEPKRKRKSARAARRASPLVTVWLPSPLLSADAAALRFFVNRRSPLSTRHTLLSTSVQFLPFDRRVTLEGRVALGEGLRKTEFLTTMIARRLVVMGRPAASRAFAVGVSPQKKTPLVPDYKNESWYDEVPDTLLPTGQLDKRNVGDAAQPPLSREEIYQPNSPHREIRLRHRLDISKIDWFGKGSDDRRLEKVERHYNFHNYKFFTYTEKFGVVFICLVVVPVIGAMTFMPNFRQEFLSIFTTTPPAFQKGHASIDLSEVKFWDHRPESFTLKEMWGQQEHEE</sequence>
<dbReference type="Pfam" id="PF14671">
    <property type="entry name" value="DSPn"/>
    <property type="match status" value="1"/>
</dbReference>
<dbReference type="InterPro" id="IPR000387">
    <property type="entry name" value="Tyr_Pase_dom"/>
</dbReference>
<dbReference type="CDD" id="cd14499">
    <property type="entry name" value="CDC14_C"/>
    <property type="match status" value="1"/>
</dbReference>
<dbReference type="CDD" id="cd20104">
    <property type="entry name" value="MBT_PHF20L1-like"/>
    <property type="match status" value="1"/>
</dbReference>
<feature type="domain" description="Tyrosine specific protein phosphatases" evidence="9">
    <location>
        <begin position="1274"/>
        <end position="1336"/>
    </location>
</feature>
<feature type="domain" description="WW" evidence="7">
    <location>
        <begin position="880"/>
        <end position="913"/>
    </location>
</feature>
<evidence type="ECO:0000259" key="8">
    <source>
        <dbReference type="PROSITE" id="PS50054"/>
    </source>
</evidence>
<organism evidence="10 11">
    <name type="scientific">Perkinsus olseni</name>
    <name type="common">Perkinsus atlanticus</name>
    <dbReference type="NCBI Taxonomy" id="32597"/>
    <lineage>
        <taxon>Eukaryota</taxon>
        <taxon>Sar</taxon>
        <taxon>Alveolata</taxon>
        <taxon>Perkinsozoa</taxon>
        <taxon>Perkinsea</taxon>
        <taxon>Perkinsida</taxon>
        <taxon>Perkinsidae</taxon>
        <taxon>Perkinsus</taxon>
    </lineage>
</organism>
<dbReference type="InterPro" id="IPR001202">
    <property type="entry name" value="WW_dom"/>
</dbReference>
<keyword evidence="4" id="KW-0904">Protein phosphatase</keyword>
<feature type="domain" description="WW" evidence="7">
    <location>
        <begin position="673"/>
        <end position="706"/>
    </location>
</feature>
<feature type="domain" description="WW" evidence="7">
    <location>
        <begin position="575"/>
        <end position="608"/>
    </location>
</feature>
<dbReference type="GO" id="GO:0004725">
    <property type="term" value="F:protein tyrosine phosphatase activity"/>
    <property type="evidence" value="ECO:0007669"/>
    <property type="project" value="UniProtKB-EC"/>
</dbReference>
<dbReference type="FunFam" id="3.90.190.10:FF:000006">
    <property type="entry name" value="Dual specificity protein phosphatase CDC14B"/>
    <property type="match status" value="1"/>
</dbReference>
<dbReference type="SMART" id="SM00404">
    <property type="entry name" value="PTPc_motif"/>
    <property type="match status" value="1"/>
</dbReference>
<reference evidence="10 11" key="1">
    <citation type="submission" date="2020-04" db="EMBL/GenBank/DDBJ databases">
        <title>Perkinsus olseni comparative genomics.</title>
        <authorList>
            <person name="Bogema D.R."/>
        </authorList>
    </citation>
    <scope>NUCLEOTIDE SEQUENCE [LARGE SCALE GENOMIC DNA]</scope>
    <source>
        <strain evidence="10">ATCC PRA-179</strain>
    </source>
</reference>
<comment type="similarity">
    <text evidence="1">Belongs to the protein-tyrosine phosphatase family. Non-receptor class CDC14 subfamily.</text>
</comment>
<feature type="compositionally biased region" description="Basic residues" evidence="5">
    <location>
        <begin position="1405"/>
        <end position="1414"/>
    </location>
</feature>
<evidence type="ECO:0000313" key="11">
    <source>
        <dbReference type="Proteomes" id="UP000570595"/>
    </source>
</evidence>
<dbReference type="PROSITE" id="PS00383">
    <property type="entry name" value="TYR_PHOSPHATASE_1"/>
    <property type="match status" value="1"/>
</dbReference>
<dbReference type="PANTHER" id="PTHR11864:SF0">
    <property type="entry name" value="PRP40 PRE-MRNA PROCESSING FACTOR 40 HOMOLOG A (YEAST)"/>
    <property type="match status" value="1"/>
</dbReference>
<feature type="region of interest" description="Disordered" evidence="5">
    <location>
        <begin position="816"/>
        <end position="842"/>
    </location>
</feature>
<dbReference type="PROSITE" id="PS50054">
    <property type="entry name" value="TYR_PHOSPHATASE_DUAL"/>
    <property type="match status" value="1"/>
</dbReference>
<dbReference type="InterPro" id="IPR039726">
    <property type="entry name" value="Prp40-like"/>
</dbReference>
<feature type="domain" description="WW" evidence="7">
    <location>
        <begin position="617"/>
        <end position="650"/>
    </location>
</feature>
<dbReference type="CDD" id="cd00201">
    <property type="entry name" value="WW"/>
    <property type="match status" value="9"/>
</dbReference>
<dbReference type="GO" id="GO:0071004">
    <property type="term" value="C:U2-type prespliceosome"/>
    <property type="evidence" value="ECO:0007669"/>
    <property type="project" value="TreeGrafter"/>
</dbReference>
<dbReference type="Gene3D" id="3.90.190.10">
    <property type="entry name" value="Protein tyrosine phosphatase superfamily"/>
    <property type="match status" value="2"/>
</dbReference>
<dbReference type="InterPro" id="IPR044506">
    <property type="entry name" value="CDC14_C"/>
</dbReference>
<dbReference type="SUPFAM" id="SSF51045">
    <property type="entry name" value="WW domain"/>
    <property type="match status" value="9"/>
</dbReference>
<feature type="domain" description="WW" evidence="7">
    <location>
        <begin position="494"/>
        <end position="527"/>
    </location>
</feature>
<dbReference type="PROSITE" id="PS50020">
    <property type="entry name" value="WW_DOMAIN_2"/>
    <property type="match status" value="10"/>
</dbReference>
<dbReference type="OrthoDB" id="447424at2759"/>
<dbReference type="GO" id="GO:0005685">
    <property type="term" value="C:U1 snRNP"/>
    <property type="evidence" value="ECO:0007669"/>
    <property type="project" value="TreeGrafter"/>
</dbReference>
<dbReference type="Proteomes" id="UP000570595">
    <property type="component" value="Unassembled WGS sequence"/>
</dbReference>
<keyword evidence="6" id="KW-0472">Membrane</keyword>
<feature type="region of interest" description="Disordered" evidence="5">
    <location>
        <begin position="208"/>
        <end position="229"/>
    </location>
</feature>
<feature type="compositionally biased region" description="Polar residues" evidence="5">
    <location>
        <begin position="826"/>
        <end position="842"/>
    </location>
</feature>
<dbReference type="InterPro" id="IPR036020">
    <property type="entry name" value="WW_dom_sf"/>
</dbReference>
<dbReference type="PROSITE" id="PS01159">
    <property type="entry name" value="WW_DOMAIN_1"/>
    <property type="match status" value="8"/>
</dbReference>
<evidence type="ECO:0000259" key="9">
    <source>
        <dbReference type="PROSITE" id="PS50056"/>
    </source>
</evidence>
<dbReference type="SUPFAM" id="SSF54160">
    <property type="entry name" value="Chromo domain-like"/>
    <property type="match status" value="1"/>
</dbReference>
<evidence type="ECO:0000256" key="2">
    <source>
        <dbReference type="ARBA" id="ARBA00013064"/>
    </source>
</evidence>
<dbReference type="InterPro" id="IPR029021">
    <property type="entry name" value="Prot-tyrosine_phosphatase-like"/>
</dbReference>
<dbReference type="Pfam" id="PF22785">
    <property type="entry name" value="Tc-R-P"/>
    <property type="match status" value="1"/>
</dbReference>
<dbReference type="SUPFAM" id="SSF52799">
    <property type="entry name" value="(Phosphotyrosine protein) phosphatases II"/>
    <property type="match status" value="2"/>
</dbReference>